<sequence length="226" mass="24997">MSSLICRRRRPKVSKPQACAGASTVRGGSVASPTCGLSCRFDCAIIQLAAVGRTPLCCARGRPIIVEWERDARHSAGLSLVRLTTRTDWFREKNLPLLIPARGEGEVHRLFLKQCFAEGFLINSARCALANPFHLLYLAHRCTPIVTDDSALLQYLREGFGRARVISSNEQGGGVLKRTGVRWYVTIIRSPGRAAFVQSVRFLRPAERCGAFLLPLVNIGTEFESR</sequence>
<name>A0A4C1YA21_EUMVA</name>
<evidence type="ECO:0000313" key="1">
    <source>
        <dbReference type="EMBL" id="GBP71387.1"/>
    </source>
</evidence>
<dbReference type="EMBL" id="BGZK01001106">
    <property type="protein sequence ID" value="GBP71387.1"/>
    <property type="molecule type" value="Genomic_DNA"/>
</dbReference>
<proteinExistence type="predicted"/>
<reference evidence="1 2" key="1">
    <citation type="journal article" date="2019" name="Commun. Biol.">
        <title>The bagworm genome reveals a unique fibroin gene that provides high tensile strength.</title>
        <authorList>
            <person name="Kono N."/>
            <person name="Nakamura H."/>
            <person name="Ohtoshi R."/>
            <person name="Tomita M."/>
            <person name="Numata K."/>
            <person name="Arakawa K."/>
        </authorList>
    </citation>
    <scope>NUCLEOTIDE SEQUENCE [LARGE SCALE GENOMIC DNA]</scope>
</reference>
<dbReference type="AlphaFoldDB" id="A0A4C1YA21"/>
<gene>
    <name evidence="1" type="ORF">EVAR_20487_1</name>
</gene>
<accession>A0A4C1YA21</accession>
<evidence type="ECO:0000313" key="2">
    <source>
        <dbReference type="Proteomes" id="UP000299102"/>
    </source>
</evidence>
<dbReference type="Proteomes" id="UP000299102">
    <property type="component" value="Unassembled WGS sequence"/>
</dbReference>
<organism evidence="1 2">
    <name type="scientific">Eumeta variegata</name>
    <name type="common">Bagworm moth</name>
    <name type="synonym">Eumeta japonica</name>
    <dbReference type="NCBI Taxonomy" id="151549"/>
    <lineage>
        <taxon>Eukaryota</taxon>
        <taxon>Metazoa</taxon>
        <taxon>Ecdysozoa</taxon>
        <taxon>Arthropoda</taxon>
        <taxon>Hexapoda</taxon>
        <taxon>Insecta</taxon>
        <taxon>Pterygota</taxon>
        <taxon>Neoptera</taxon>
        <taxon>Endopterygota</taxon>
        <taxon>Lepidoptera</taxon>
        <taxon>Glossata</taxon>
        <taxon>Ditrysia</taxon>
        <taxon>Tineoidea</taxon>
        <taxon>Psychidae</taxon>
        <taxon>Oiketicinae</taxon>
        <taxon>Eumeta</taxon>
    </lineage>
</organism>
<protein>
    <submittedName>
        <fullName evidence="1">Uncharacterized protein</fullName>
    </submittedName>
</protein>
<keyword evidence="2" id="KW-1185">Reference proteome</keyword>
<comment type="caution">
    <text evidence="1">The sequence shown here is derived from an EMBL/GenBank/DDBJ whole genome shotgun (WGS) entry which is preliminary data.</text>
</comment>